<reference evidence="3" key="1">
    <citation type="submission" date="2018-05" db="EMBL/GenBank/DDBJ databases">
        <title>Genome Sequencing of selected type strains of the family Eggerthellaceae.</title>
        <authorList>
            <person name="Danylec N."/>
            <person name="Stoll D.A."/>
            <person name="Doetsch A."/>
            <person name="Huch M."/>
        </authorList>
    </citation>
    <scope>NUCLEOTIDE SEQUENCE [LARGE SCALE GENOMIC DNA]</scope>
    <source>
        <strain evidence="3">DSM 17537</strain>
    </source>
</reference>
<dbReference type="AlphaFoldDB" id="A0A3N0AGP8"/>
<evidence type="ECO:0000313" key="3">
    <source>
        <dbReference type="Proteomes" id="UP000267368"/>
    </source>
</evidence>
<comment type="caution">
    <text evidence="2">The sequence shown here is derived from an EMBL/GenBank/DDBJ whole genome shotgun (WGS) entry which is preliminary data.</text>
</comment>
<protein>
    <submittedName>
        <fullName evidence="2">Preprotein translocase subunit SecE</fullName>
    </submittedName>
</protein>
<evidence type="ECO:0000256" key="1">
    <source>
        <dbReference type="SAM" id="Phobius"/>
    </source>
</evidence>
<name>A0A3N0AGP8_9ACTN</name>
<keyword evidence="3" id="KW-1185">Reference proteome</keyword>
<gene>
    <name evidence="2" type="ORF">DMP07_00250</name>
</gene>
<dbReference type="RefSeq" id="WP_123197165.1">
    <property type="nucleotide sequence ID" value="NZ_QICB01000001.1"/>
</dbReference>
<dbReference type="Proteomes" id="UP000267368">
    <property type="component" value="Unassembled WGS sequence"/>
</dbReference>
<evidence type="ECO:0000313" key="2">
    <source>
        <dbReference type="EMBL" id="RNL21323.1"/>
    </source>
</evidence>
<keyword evidence="1" id="KW-0812">Transmembrane</keyword>
<dbReference type="EMBL" id="QICB01000001">
    <property type="protein sequence ID" value="RNL21323.1"/>
    <property type="molecule type" value="Genomic_DNA"/>
</dbReference>
<keyword evidence="1" id="KW-1133">Transmembrane helix</keyword>
<keyword evidence="1" id="KW-0472">Membrane</keyword>
<feature type="transmembrane region" description="Helical" evidence="1">
    <location>
        <begin position="33"/>
        <end position="52"/>
    </location>
</feature>
<proteinExistence type="predicted"/>
<organism evidence="2 3">
    <name type="scientific">Slackia faecicanis</name>
    <dbReference type="NCBI Taxonomy" id="255723"/>
    <lineage>
        <taxon>Bacteria</taxon>
        <taxon>Bacillati</taxon>
        <taxon>Actinomycetota</taxon>
        <taxon>Coriobacteriia</taxon>
        <taxon>Eggerthellales</taxon>
        <taxon>Eggerthellaceae</taxon>
        <taxon>Slackia</taxon>
    </lineage>
</organism>
<accession>A0A3N0AGP8</accession>
<sequence>MKSEYYAWIAGIAFALAAFAVAIMAVGYQPLTFGRGATVAVLVIVGVVSLVLRRRGRN</sequence>
<feature type="transmembrane region" description="Helical" evidence="1">
    <location>
        <begin position="7"/>
        <end position="27"/>
    </location>
</feature>